<accession>A0A7Y9IXM0</accession>
<dbReference type="InterPro" id="IPR008914">
    <property type="entry name" value="PEBP"/>
</dbReference>
<dbReference type="Pfam" id="PF01161">
    <property type="entry name" value="PBP"/>
    <property type="match status" value="1"/>
</dbReference>
<dbReference type="InterPro" id="IPR036610">
    <property type="entry name" value="PEBP-like_sf"/>
</dbReference>
<keyword evidence="2" id="KW-1185">Reference proteome</keyword>
<evidence type="ECO:0000313" key="2">
    <source>
        <dbReference type="Proteomes" id="UP000542125"/>
    </source>
</evidence>
<organism evidence="1 2">
    <name type="scientific">Pigmentiphaga litoralis</name>
    <dbReference type="NCBI Taxonomy" id="516702"/>
    <lineage>
        <taxon>Bacteria</taxon>
        <taxon>Pseudomonadati</taxon>
        <taxon>Pseudomonadota</taxon>
        <taxon>Betaproteobacteria</taxon>
        <taxon>Burkholderiales</taxon>
        <taxon>Alcaligenaceae</taxon>
        <taxon>Pigmentiphaga</taxon>
    </lineage>
</organism>
<comment type="caution">
    <text evidence="1">The sequence shown here is derived from an EMBL/GenBank/DDBJ whole genome shotgun (WGS) entry which is preliminary data.</text>
</comment>
<dbReference type="Gene3D" id="3.90.280.10">
    <property type="entry name" value="PEBP-like"/>
    <property type="match status" value="1"/>
</dbReference>
<evidence type="ECO:0000313" key="1">
    <source>
        <dbReference type="EMBL" id="NYE84888.1"/>
    </source>
</evidence>
<dbReference type="RefSeq" id="WP_179588920.1">
    <property type="nucleotide sequence ID" value="NZ_JACBYR010000002.1"/>
</dbReference>
<protein>
    <recommendedName>
        <fullName evidence="3">YbhB/YbcL family Raf kinase inhibitor-like protein</fullName>
    </recommendedName>
</protein>
<proteinExistence type="predicted"/>
<dbReference type="Proteomes" id="UP000542125">
    <property type="component" value="Unassembled WGS sequence"/>
</dbReference>
<dbReference type="PANTHER" id="PTHR30289:SF1">
    <property type="entry name" value="PEBP (PHOSPHATIDYLETHANOLAMINE-BINDING PROTEIN) FAMILY PROTEIN"/>
    <property type="match status" value="1"/>
</dbReference>
<dbReference type="AlphaFoldDB" id="A0A7Y9IXM0"/>
<name>A0A7Y9IXM0_9BURK</name>
<dbReference type="EMBL" id="JACBYR010000002">
    <property type="protein sequence ID" value="NYE84888.1"/>
    <property type="molecule type" value="Genomic_DNA"/>
</dbReference>
<dbReference type="InterPro" id="IPR005247">
    <property type="entry name" value="YbhB_YbcL/LppC-like"/>
</dbReference>
<dbReference type="CDD" id="cd00865">
    <property type="entry name" value="PEBP_bact_arch"/>
    <property type="match status" value="1"/>
</dbReference>
<evidence type="ECO:0008006" key="3">
    <source>
        <dbReference type="Google" id="ProtNLM"/>
    </source>
</evidence>
<gene>
    <name evidence="1" type="ORF">FHW18_004195</name>
</gene>
<dbReference type="SUPFAM" id="SSF49777">
    <property type="entry name" value="PEBP-like"/>
    <property type="match status" value="1"/>
</dbReference>
<reference evidence="1 2" key="1">
    <citation type="submission" date="2020-07" db="EMBL/GenBank/DDBJ databases">
        <title>Genomic Encyclopedia of Type Strains, Phase IV (KMG-V): Genome sequencing to study the core and pangenomes of soil and plant-associated prokaryotes.</title>
        <authorList>
            <person name="Whitman W."/>
        </authorList>
    </citation>
    <scope>NUCLEOTIDE SEQUENCE [LARGE SCALE GENOMIC DNA]</scope>
    <source>
        <strain evidence="1 2">SAS40</strain>
    </source>
</reference>
<dbReference type="PANTHER" id="PTHR30289">
    <property type="entry name" value="UNCHARACTERIZED PROTEIN YBCL-RELATED"/>
    <property type="match status" value="1"/>
</dbReference>
<sequence length="215" mass="23648">MKIWSNSFADGQPIPPRYAFGKIDPKTQVTLSDNLNPQLGWSDVPLGTQSFVLLCHDYDVPSVGDTVNQSGVEVPADLPRVDFFHWVLVDLPADLRDIDEAAFSSGVTPRGKSPATPFDARQGINDYTIWFSADHDMNGDYYGYDGPCPPWNDALVHHYVFTLYALDIPVLPVEGNFTGADVRRAIEKHVIDQAAITGTYTLNPALAPKQIAADD</sequence>
<dbReference type="NCBIfam" id="TIGR00481">
    <property type="entry name" value="YbhB/YbcL family Raf kinase inhibitor-like protein"/>
    <property type="match status" value="1"/>
</dbReference>